<proteinExistence type="predicted"/>
<sequence>MSLRKRPSFAKSFRNSFDSSAKIFAAMKPSLAHECHFAEQEPPFRSCELAAKLQSVKIPIFAVKAPFRRVFRSYETKFGTRVPFRSTVTSISKLRNGLRSGLQERLFTAKSTISKGGNAIAAVCSSPSPSPTTREPPVIFSGHHFQPNLDILIWREQEKPNLPLLPAANKFCERYLFKAPPLNLRGQKLFPLRRSPRLKILRRGVISLGQGIVPCKRGPGLKAQSP</sequence>
<evidence type="ECO:0000313" key="2">
    <source>
        <dbReference type="Proteomes" id="UP001227230"/>
    </source>
</evidence>
<keyword evidence="2" id="KW-1185">Reference proteome</keyword>
<evidence type="ECO:0000313" key="1">
    <source>
        <dbReference type="EMBL" id="WKA06685.1"/>
    </source>
</evidence>
<reference evidence="1 2" key="1">
    <citation type="journal article" date="2023" name="Hortic Res">
        <title>The complete reference genome for grapevine (Vitis vinifera L.) genetics and breeding.</title>
        <authorList>
            <person name="Shi X."/>
            <person name="Cao S."/>
            <person name="Wang X."/>
            <person name="Huang S."/>
            <person name="Wang Y."/>
            <person name="Liu Z."/>
            <person name="Liu W."/>
            <person name="Leng X."/>
            <person name="Peng Y."/>
            <person name="Wang N."/>
            <person name="Wang Y."/>
            <person name="Ma Z."/>
            <person name="Xu X."/>
            <person name="Zhang F."/>
            <person name="Xue H."/>
            <person name="Zhong H."/>
            <person name="Wang Y."/>
            <person name="Zhang K."/>
            <person name="Velt A."/>
            <person name="Avia K."/>
            <person name="Holtgrawe D."/>
            <person name="Grimplet J."/>
            <person name="Matus J.T."/>
            <person name="Ware D."/>
            <person name="Wu X."/>
            <person name="Wang H."/>
            <person name="Liu C."/>
            <person name="Fang Y."/>
            <person name="Rustenholz C."/>
            <person name="Cheng Z."/>
            <person name="Xiao H."/>
            <person name="Zhou Y."/>
        </authorList>
    </citation>
    <scope>NUCLEOTIDE SEQUENCE [LARGE SCALE GENOMIC DNA]</scope>
    <source>
        <strain evidence="2">cv. Pinot noir / PN40024</strain>
        <tissue evidence="1">Leaf</tissue>
    </source>
</reference>
<protein>
    <submittedName>
        <fullName evidence="1">Uncharacterized protein</fullName>
    </submittedName>
</protein>
<organism evidence="1 2">
    <name type="scientific">Vitis vinifera</name>
    <name type="common">Grape</name>
    <dbReference type="NCBI Taxonomy" id="29760"/>
    <lineage>
        <taxon>Eukaryota</taxon>
        <taxon>Viridiplantae</taxon>
        <taxon>Streptophyta</taxon>
        <taxon>Embryophyta</taxon>
        <taxon>Tracheophyta</taxon>
        <taxon>Spermatophyta</taxon>
        <taxon>Magnoliopsida</taxon>
        <taxon>eudicotyledons</taxon>
        <taxon>Gunneridae</taxon>
        <taxon>Pentapetalae</taxon>
        <taxon>rosids</taxon>
        <taxon>Vitales</taxon>
        <taxon>Vitaceae</taxon>
        <taxon>Viteae</taxon>
        <taxon>Vitis</taxon>
    </lineage>
</organism>
<gene>
    <name evidence="1" type="ORF">VitviT2T_024575</name>
</gene>
<accession>A0ABY9DG61</accession>
<dbReference type="Proteomes" id="UP001227230">
    <property type="component" value="Chromosome 16"/>
</dbReference>
<dbReference type="EMBL" id="CP126663">
    <property type="protein sequence ID" value="WKA06685.1"/>
    <property type="molecule type" value="Genomic_DNA"/>
</dbReference>
<name>A0ABY9DG61_VITVI</name>